<comment type="function">
    <text evidence="1 7">Tetrapolymerization of the monopyrrole PBG into the hydroxymethylbilane pre-uroporphyrinogen in several discrete steps.</text>
</comment>
<evidence type="ECO:0000256" key="5">
    <source>
        <dbReference type="ARBA" id="ARBA00023244"/>
    </source>
</evidence>
<evidence type="ECO:0000256" key="4">
    <source>
        <dbReference type="ARBA" id="ARBA00022679"/>
    </source>
</evidence>
<dbReference type="OrthoDB" id="9810298at2"/>
<evidence type="ECO:0000259" key="8">
    <source>
        <dbReference type="Pfam" id="PF01379"/>
    </source>
</evidence>
<evidence type="ECO:0000259" key="9">
    <source>
        <dbReference type="Pfam" id="PF03900"/>
    </source>
</evidence>
<dbReference type="InterPro" id="IPR000860">
    <property type="entry name" value="HemC"/>
</dbReference>
<sequence length="309" mass="33704">MRKRLRAGTRGSKLARRQTALIIEKILEKYTELEIEEVVISTKGDKDRRPFKDLVTGGEVGLFTKELEKALLSGKVDFAVHSLKDLPVELSPGLVLGAVPERGLAFDALVTRDNTPLQNLAAGSVLGTSSLRRASQLRHYYPHLKVMDIRGNLDTRLRKLASGNVDGVIVAAAGLMRLGCRENVDFSLIPPQVCLPAPGQGALALEIREGDDFLKDICYKVLDDYRTRQAVYAERALLQVLGGGCQIPLGAFAQVEGDTLRLQGVVAAPDGTQMIRSERTCSVQNPLEASQFVAEELIKNGAKEILTCE</sequence>
<dbReference type="PIRSF" id="PIRSF001438">
    <property type="entry name" value="4pyrrol_synth_OHMeBilane_synth"/>
    <property type="match status" value="1"/>
</dbReference>
<keyword evidence="4 7" id="KW-0808">Transferase</keyword>
<keyword evidence="5 7" id="KW-0627">Porphyrin biosynthesis</keyword>
<dbReference type="NCBIfam" id="TIGR00212">
    <property type="entry name" value="hemC"/>
    <property type="match status" value="1"/>
</dbReference>
<comment type="cofactor">
    <cofactor evidence="7">
        <name>dipyrromethane</name>
        <dbReference type="ChEBI" id="CHEBI:60342"/>
    </cofactor>
    <text evidence="7">Binds 1 dipyrromethane group covalently.</text>
</comment>
<dbReference type="InterPro" id="IPR022417">
    <property type="entry name" value="Porphobilin_deaminase_N"/>
</dbReference>
<dbReference type="PANTHER" id="PTHR11557:SF0">
    <property type="entry name" value="PORPHOBILINOGEN DEAMINASE"/>
    <property type="match status" value="1"/>
</dbReference>
<dbReference type="PANTHER" id="PTHR11557">
    <property type="entry name" value="PORPHOBILINOGEN DEAMINASE"/>
    <property type="match status" value="1"/>
</dbReference>
<evidence type="ECO:0000256" key="6">
    <source>
        <dbReference type="ARBA" id="ARBA00048169"/>
    </source>
</evidence>
<dbReference type="Pfam" id="PF03900">
    <property type="entry name" value="Porphobil_deamC"/>
    <property type="match status" value="1"/>
</dbReference>
<dbReference type="PROSITE" id="PS00533">
    <property type="entry name" value="PORPHOBILINOGEN_DEAM"/>
    <property type="match status" value="1"/>
</dbReference>
<dbReference type="InterPro" id="IPR036803">
    <property type="entry name" value="Porphobilinogen_deaminase_C_sf"/>
</dbReference>
<dbReference type="RefSeq" id="WP_044665126.1">
    <property type="nucleotide sequence ID" value="NZ_CDRZ01000232.1"/>
</dbReference>
<evidence type="ECO:0000256" key="3">
    <source>
        <dbReference type="ARBA" id="ARBA00011245"/>
    </source>
</evidence>
<dbReference type="AlphaFoldDB" id="A0A0B7MG94"/>
<dbReference type="InterPro" id="IPR022418">
    <property type="entry name" value="Porphobilinogen_deaminase_C"/>
</dbReference>
<proteinExistence type="inferred from homology"/>
<accession>A0A0B7MG94</accession>
<dbReference type="InterPro" id="IPR022419">
    <property type="entry name" value="Porphobilin_deaminase_cofac_BS"/>
</dbReference>
<dbReference type="SUPFAM" id="SSF53850">
    <property type="entry name" value="Periplasmic binding protein-like II"/>
    <property type="match status" value="1"/>
</dbReference>
<evidence type="ECO:0000256" key="2">
    <source>
        <dbReference type="ARBA" id="ARBA00005638"/>
    </source>
</evidence>
<comment type="miscellaneous">
    <text evidence="7">The porphobilinogen subunits are added to the dipyrromethane group.</text>
</comment>
<dbReference type="EC" id="2.5.1.61" evidence="7"/>
<protein>
    <recommendedName>
        <fullName evidence="7">Porphobilinogen deaminase</fullName>
        <shortName evidence="7">PBG</shortName>
        <ecNumber evidence="7">2.5.1.61</ecNumber>
    </recommendedName>
    <alternativeName>
        <fullName evidence="7">Hydroxymethylbilane synthase</fullName>
        <shortName evidence="7">HMBS</shortName>
    </alternativeName>
    <alternativeName>
        <fullName evidence="7">Pre-uroporphyrinogen synthase</fullName>
    </alternativeName>
</protein>
<comment type="similarity">
    <text evidence="2 7">Belongs to the HMBS family.</text>
</comment>
<dbReference type="Gene3D" id="3.40.190.10">
    <property type="entry name" value="Periplasmic binding protein-like II"/>
    <property type="match status" value="2"/>
</dbReference>
<dbReference type="Pfam" id="PF01379">
    <property type="entry name" value="Porphobil_deam"/>
    <property type="match status" value="1"/>
</dbReference>
<dbReference type="HAMAP" id="MF_00260">
    <property type="entry name" value="Porphobil_deam"/>
    <property type="match status" value="1"/>
</dbReference>
<dbReference type="FunFam" id="3.40.190.10:FF:000005">
    <property type="entry name" value="Porphobilinogen deaminase"/>
    <property type="match status" value="1"/>
</dbReference>
<comment type="subunit">
    <text evidence="3 7">Monomer.</text>
</comment>
<feature type="domain" description="Porphobilinogen deaminase N-terminal" evidence="8">
    <location>
        <begin position="5"/>
        <end position="214"/>
    </location>
</feature>
<keyword evidence="11" id="KW-1185">Reference proteome</keyword>
<dbReference type="GO" id="GO:0005737">
    <property type="term" value="C:cytoplasm"/>
    <property type="evidence" value="ECO:0007669"/>
    <property type="project" value="UniProtKB-UniRule"/>
</dbReference>
<evidence type="ECO:0000313" key="10">
    <source>
        <dbReference type="EMBL" id="CEO89100.1"/>
    </source>
</evidence>
<dbReference type="Proteomes" id="UP000046155">
    <property type="component" value="Unassembled WGS sequence"/>
</dbReference>
<organism evidence="10 11">
    <name type="scientific">Syntrophaceticus schinkii</name>
    <dbReference type="NCBI Taxonomy" id="499207"/>
    <lineage>
        <taxon>Bacteria</taxon>
        <taxon>Bacillati</taxon>
        <taxon>Bacillota</taxon>
        <taxon>Clostridia</taxon>
        <taxon>Thermoanaerobacterales</taxon>
        <taxon>Thermoanaerobacterales Family III. Incertae Sedis</taxon>
        <taxon>Syntrophaceticus</taxon>
    </lineage>
</organism>
<evidence type="ECO:0000313" key="11">
    <source>
        <dbReference type="Proteomes" id="UP000046155"/>
    </source>
</evidence>
<dbReference type="EMBL" id="CDRZ01000232">
    <property type="protein sequence ID" value="CEO89100.1"/>
    <property type="molecule type" value="Genomic_DNA"/>
</dbReference>
<evidence type="ECO:0000256" key="7">
    <source>
        <dbReference type="HAMAP-Rule" id="MF_00260"/>
    </source>
</evidence>
<dbReference type="GO" id="GO:0004418">
    <property type="term" value="F:hydroxymethylbilane synthase activity"/>
    <property type="evidence" value="ECO:0007669"/>
    <property type="project" value="UniProtKB-UniRule"/>
</dbReference>
<feature type="domain" description="Porphobilinogen deaminase C-terminal" evidence="9">
    <location>
        <begin position="230"/>
        <end position="298"/>
    </location>
</feature>
<reference evidence="11" key="1">
    <citation type="submission" date="2015-01" db="EMBL/GenBank/DDBJ databases">
        <authorList>
            <person name="Manzoor Shahid"/>
            <person name="Zubair Saima"/>
        </authorList>
    </citation>
    <scope>NUCLEOTIDE SEQUENCE [LARGE SCALE GENOMIC DNA]</scope>
    <source>
        <strain evidence="11">Sp3</strain>
    </source>
</reference>
<dbReference type="SUPFAM" id="SSF54782">
    <property type="entry name" value="Porphobilinogen deaminase (hydroxymethylbilane synthase), C-terminal domain"/>
    <property type="match status" value="1"/>
</dbReference>
<gene>
    <name evidence="7 10" type="primary">hemC</name>
    <name evidence="10" type="ORF">SSCH_360039</name>
</gene>
<evidence type="ECO:0000256" key="1">
    <source>
        <dbReference type="ARBA" id="ARBA00002869"/>
    </source>
</evidence>
<name>A0A0B7MG94_9FIRM</name>
<dbReference type="GO" id="GO:0006782">
    <property type="term" value="P:protoporphyrinogen IX biosynthetic process"/>
    <property type="evidence" value="ECO:0007669"/>
    <property type="project" value="UniProtKB-UniRule"/>
</dbReference>
<dbReference type="Gene3D" id="3.30.160.40">
    <property type="entry name" value="Porphobilinogen deaminase, C-terminal domain"/>
    <property type="match status" value="1"/>
</dbReference>
<feature type="modified residue" description="S-(dipyrrolylmethanemethyl)cysteine" evidence="7">
    <location>
        <position position="245"/>
    </location>
</feature>
<dbReference type="PRINTS" id="PR00151">
    <property type="entry name" value="PORPHBDMNASE"/>
</dbReference>
<comment type="catalytic activity">
    <reaction evidence="6 7">
        <text>4 porphobilinogen + H2O = hydroxymethylbilane + 4 NH4(+)</text>
        <dbReference type="Rhea" id="RHEA:13185"/>
        <dbReference type="ChEBI" id="CHEBI:15377"/>
        <dbReference type="ChEBI" id="CHEBI:28938"/>
        <dbReference type="ChEBI" id="CHEBI:57845"/>
        <dbReference type="ChEBI" id="CHEBI:58126"/>
        <dbReference type="EC" id="2.5.1.61"/>
    </reaction>
</comment>